<feature type="region of interest" description="Disordered" evidence="1">
    <location>
        <begin position="252"/>
        <end position="312"/>
    </location>
</feature>
<dbReference type="EMBL" id="JASNWA010000008">
    <property type="protein sequence ID" value="KAK3171723.1"/>
    <property type="molecule type" value="Genomic_DNA"/>
</dbReference>
<feature type="compositionally biased region" description="Low complexity" evidence="1">
    <location>
        <begin position="198"/>
        <end position="207"/>
    </location>
</feature>
<dbReference type="Proteomes" id="UP001276659">
    <property type="component" value="Unassembled WGS sequence"/>
</dbReference>
<sequence length="337" mass="35106">MSIGRRVSSVSYILPPLPPSTESLASGTSIPAPAPPPPIPPPKDPSPMPMPTPMPVTPQRKPVLRQKSPLSNEAYFSSPSSSMPGTFPTSPPATSSPTAALPDTSFTTQVYASSPSPSPNSKSPKRLGSLRNLLSFKAMRRSYDNTSPDSPGFRPASPGAESALSGSQSSLTRKKSGSFWRRKSSLGMSFVAGEDPGSRPSTPGPSGDTAIDEGESVRSPTPGPASDPPTMTKRKSGTFWRRTSSMGLATAFGANEGTGVGQNDATNRAVNGKQNGVNGHSEEVKMGGMGGQENEKPLPALDQVPTRSYSPPPQLPEFIFFGAGAGLGGDDLFKDIH</sequence>
<protein>
    <submittedName>
        <fullName evidence="2">Uncharacterized protein</fullName>
    </submittedName>
</protein>
<comment type="caution">
    <text evidence="2">The sequence shown here is derived from an EMBL/GenBank/DDBJ whole genome shotgun (WGS) entry which is preliminary data.</text>
</comment>
<dbReference type="AlphaFoldDB" id="A0AAD9Z6G9"/>
<evidence type="ECO:0000313" key="3">
    <source>
        <dbReference type="Proteomes" id="UP001276659"/>
    </source>
</evidence>
<keyword evidence="3" id="KW-1185">Reference proteome</keyword>
<evidence type="ECO:0000313" key="2">
    <source>
        <dbReference type="EMBL" id="KAK3171723.1"/>
    </source>
</evidence>
<name>A0AAD9Z6G9_9LECA</name>
<organism evidence="2 3">
    <name type="scientific">Lepraria neglecta</name>
    <dbReference type="NCBI Taxonomy" id="209136"/>
    <lineage>
        <taxon>Eukaryota</taxon>
        <taxon>Fungi</taxon>
        <taxon>Dikarya</taxon>
        <taxon>Ascomycota</taxon>
        <taxon>Pezizomycotina</taxon>
        <taxon>Lecanoromycetes</taxon>
        <taxon>OSLEUM clade</taxon>
        <taxon>Lecanoromycetidae</taxon>
        <taxon>Lecanorales</taxon>
        <taxon>Lecanorineae</taxon>
        <taxon>Stereocaulaceae</taxon>
        <taxon>Lepraria</taxon>
    </lineage>
</organism>
<reference evidence="2" key="1">
    <citation type="submission" date="2022-11" db="EMBL/GenBank/DDBJ databases">
        <title>Chromosomal genome sequence assembly and mating type (MAT) locus characterization of the leprose asexual lichenized fungus Lepraria neglecta (Nyl.) Erichsen.</title>
        <authorList>
            <person name="Allen J.L."/>
            <person name="Pfeffer B."/>
        </authorList>
    </citation>
    <scope>NUCLEOTIDE SEQUENCE</scope>
    <source>
        <strain evidence="2">Allen 5258</strain>
    </source>
</reference>
<feature type="compositionally biased region" description="Polar residues" evidence="1">
    <location>
        <begin position="68"/>
        <end position="84"/>
    </location>
</feature>
<proteinExistence type="predicted"/>
<gene>
    <name evidence="2" type="ORF">OEA41_003807</name>
</gene>
<evidence type="ECO:0000256" key="1">
    <source>
        <dbReference type="SAM" id="MobiDB-lite"/>
    </source>
</evidence>
<feature type="compositionally biased region" description="Low complexity" evidence="1">
    <location>
        <begin position="113"/>
        <end position="122"/>
    </location>
</feature>
<feature type="region of interest" description="Disordered" evidence="1">
    <location>
        <begin position="1"/>
        <end position="239"/>
    </location>
</feature>
<feature type="compositionally biased region" description="Pro residues" evidence="1">
    <location>
        <begin position="32"/>
        <end position="56"/>
    </location>
</feature>
<accession>A0AAD9Z6G9</accession>
<feature type="compositionally biased region" description="Basic residues" evidence="1">
    <location>
        <begin position="172"/>
        <end position="184"/>
    </location>
</feature>
<feature type="compositionally biased region" description="Polar residues" evidence="1">
    <location>
        <begin position="261"/>
        <end position="278"/>
    </location>
</feature>